<dbReference type="EMBL" id="OZ026884">
    <property type="protein sequence ID" value="CAL1241673.1"/>
    <property type="molecule type" value="Genomic_DNA"/>
</dbReference>
<evidence type="ECO:0000313" key="17">
    <source>
        <dbReference type="Proteomes" id="UP001497493"/>
    </source>
</evidence>
<evidence type="ECO:0000259" key="14">
    <source>
        <dbReference type="Pfam" id="PF02687"/>
    </source>
</evidence>
<protein>
    <recommendedName>
        <fullName evidence="4 12">Cell division protein FtsX</fullName>
    </recommendedName>
</protein>
<evidence type="ECO:0000256" key="2">
    <source>
        <dbReference type="ARBA" id="ARBA00007379"/>
    </source>
</evidence>
<evidence type="ECO:0000256" key="3">
    <source>
        <dbReference type="ARBA" id="ARBA00011160"/>
    </source>
</evidence>
<proteinExistence type="inferred from homology"/>
<sequence>MGGPRHSRVRRGGAAGTRPLGSRLGLPGWIEAQWAWHGETLRASFARLWRTPLASTLTILVIALSLMLPASLHGLVRHARQAGAGLEMSSQISLFLKPELSDQSGHQLAERLKAHPDIADAQVIGKEAGLQELRSYGGFGEIVEVLGSNPLPAVVSLKPKDSADPARLEKLVAELGALPETDFVQFDSAWLSKLRALLTVAERAITVFGAVLGSGVLVTVGNTVRLEFQSRREEIEIAKLLGATDGFIARPFVYAGFWYSLLGGALAHVLANLLLLALQLPVAQLAELYGSSFRLGFLNLRETELLLGGAVALGMAGAWLVVRYELWRLCPR</sequence>
<dbReference type="InterPro" id="IPR003838">
    <property type="entry name" value="ABC3_permease_C"/>
</dbReference>
<dbReference type="Gene3D" id="3.30.70.3040">
    <property type="match status" value="1"/>
</dbReference>
<evidence type="ECO:0000256" key="4">
    <source>
        <dbReference type="ARBA" id="ARBA00021907"/>
    </source>
</evidence>
<organism evidence="16 17">
    <name type="scientific">Candidatus Methylocalor cossyra</name>
    <dbReference type="NCBI Taxonomy" id="3108543"/>
    <lineage>
        <taxon>Bacteria</taxon>
        <taxon>Pseudomonadati</taxon>
        <taxon>Pseudomonadota</taxon>
        <taxon>Gammaproteobacteria</taxon>
        <taxon>Methylococcales</taxon>
        <taxon>Methylococcaceae</taxon>
        <taxon>Candidatus Methylocalor</taxon>
    </lineage>
</organism>
<dbReference type="Pfam" id="PF18075">
    <property type="entry name" value="FtsX_ECD"/>
    <property type="match status" value="1"/>
</dbReference>
<evidence type="ECO:0000256" key="8">
    <source>
        <dbReference type="ARBA" id="ARBA00022692"/>
    </source>
</evidence>
<dbReference type="Pfam" id="PF02687">
    <property type="entry name" value="FtsX"/>
    <property type="match status" value="1"/>
</dbReference>
<comment type="subcellular location">
    <subcellularLocation>
        <location evidence="1">Cell inner membrane</location>
        <topology evidence="1">Multi-pass membrane protein</topology>
    </subcellularLocation>
</comment>
<keyword evidence="6 12" id="KW-0997">Cell inner membrane</keyword>
<dbReference type="Proteomes" id="UP001497493">
    <property type="component" value="Chromosome"/>
</dbReference>
<dbReference type="PIRSF" id="PIRSF003097">
    <property type="entry name" value="FtsX"/>
    <property type="match status" value="1"/>
</dbReference>
<feature type="domain" description="FtsX extracellular" evidence="15">
    <location>
        <begin position="91"/>
        <end position="182"/>
    </location>
</feature>
<dbReference type="InterPro" id="IPR047590">
    <property type="entry name" value="FtsX_proteobact-type"/>
</dbReference>
<comment type="similarity">
    <text evidence="2 12">Belongs to the ABC-4 integral membrane protein family. FtsX subfamily.</text>
</comment>
<keyword evidence="7 12" id="KW-0132">Cell division</keyword>
<evidence type="ECO:0000256" key="12">
    <source>
        <dbReference type="PIRNR" id="PIRNR003097"/>
    </source>
</evidence>
<dbReference type="RefSeq" id="WP_348758174.1">
    <property type="nucleotide sequence ID" value="NZ_OZ026884.1"/>
</dbReference>
<dbReference type="InterPro" id="IPR004513">
    <property type="entry name" value="FtsX"/>
</dbReference>
<evidence type="ECO:0000259" key="15">
    <source>
        <dbReference type="Pfam" id="PF18075"/>
    </source>
</evidence>
<accession>A0ABP1CBR8</accession>
<dbReference type="InterPro" id="IPR040690">
    <property type="entry name" value="FtsX_ECD"/>
</dbReference>
<feature type="transmembrane region" description="Helical" evidence="13">
    <location>
        <begin position="53"/>
        <end position="72"/>
    </location>
</feature>
<keyword evidence="5 12" id="KW-1003">Cell membrane</keyword>
<comment type="function">
    <text evidence="12">Part of the ABC transporter FtsEX involved in cellular division.</text>
</comment>
<keyword evidence="11 12" id="KW-0131">Cell cycle</keyword>
<name>A0ABP1CBR8_9GAMM</name>
<dbReference type="GO" id="GO:0051301">
    <property type="term" value="P:cell division"/>
    <property type="evidence" value="ECO:0007669"/>
    <property type="project" value="UniProtKB-KW"/>
</dbReference>
<feature type="domain" description="ABC3 transporter permease C-terminal" evidence="14">
    <location>
        <begin position="207"/>
        <end position="322"/>
    </location>
</feature>
<keyword evidence="17" id="KW-1185">Reference proteome</keyword>
<evidence type="ECO:0000256" key="1">
    <source>
        <dbReference type="ARBA" id="ARBA00004429"/>
    </source>
</evidence>
<evidence type="ECO:0000256" key="11">
    <source>
        <dbReference type="ARBA" id="ARBA00023306"/>
    </source>
</evidence>
<comment type="subunit">
    <text evidence="3">Forms a membrane-associated complex with FtsE.</text>
</comment>
<keyword evidence="10 12" id="KW-0472">Membrane</keyword>
<evidence type="ECO:0000256" key="10">
    <source>
        <dbReference type="ARBA" id="ARBA00023136"/>
    </source>
</evidence>
<dbReference type="NCBIfam" id="TIGR00439">
    <property type="entry name" value="FtsX_Gneg"/>
    <property type="match status" value="1"/>
</dbReference>
<evidence type="ECO:0000256" key="5">
    <source>
        <dbReference type="ARBA" id="ARBA00022475"/>
    </source>
</evidence>
<evidence type="ECO:0000256" key="7">
    <source>
        <dbReference type="ARBA" id="ARBA00022618"/>
    </source>
</evidence>
<keyword evidence="8 13" id="KW-0812">Transmembrane</keyword>
<feature type="transmembrane region" description="Helical" evidence="13">
    <location>
        <begin position="257"/>
        <end position="285"/>
    </location>
</feature>
<keyword evidence="9 13" id="KW-1133">Transmembrane helix</keyword>
<reference evidence="16 17" key="1">
    <citation type="submission" date="2024-04" db="EMBL/GenBank/DDBJ databases">
        <authorList>
            <person name="Cremers G."/>
        </authorList>
    </citation>
    <scope>NUCLEOTIDE SEQUENCE [LARGE SCALE GENOMIC DNA]</scope>
    <source>
        <strain evidence="16">MeCH1-AG</strain>
    </source>
</reference>
<evidence type="ECO:0000256" key="13">
    <source>
        <dbReference type="SAM" id="Phobius"/>
    </source>
</evidence>
<evidence type="ECO:0000256" key="6">
    <source>
        <dbReference type="ARBA" id="ARBA00022519"/>
    </source>
</evidence>
<evidence type="ECO:0000256" key="9">
    <source>
        <dbReference type="ARBA" id="ARBA00022989"/>
    </source>
</evidence>
<gene>
    <name evidence="16" type="ORF">MECH1_V1_2897</name>
</gene>
<dbReference type="PANTHER" id="PTHR47755:SF1">
    <property type="entry name" value="CELL DIVISION PROTEIN FTSX"/>
    <property type="match status" value="1"/>
</dbReference>
<evidence type="ECO:0000313" key="16">
    <source>
        <dbReference type="EMBL" id="CAL1241673.1"/>
    </source>
</evidence>
<dbReference type="PANTHER" id="PTHR47755">
    <property type="entry name" value="CELL DIVISION PROTEIN FTSX"/>
    <property type="match status" value="1"/>
</dbReference>
<feature type="transmembrane region" description="Helical" evidence="13">
    <location>
        <begin position="305"/>
        <end position="322"/>
    </location>
</feature>